<evidence type="ECO:0000256" key="1">
    <source>
        <dbReference type="ARBA" id="ARBA00004604"/>
    </source>
</evidence>
<dbReference type="OrthoDB" id="551633at2759"/>
<keyword evidence="3" id="KW-0175">Coiled coil</keyword>
<dbReference type="InterPro" id="IPR019186">
    <property type="entry name" value="Nucleolar_protein_12"/>
</dbReference>
<keyword evidence="4" id="KW-0539">Nucleus</keyword>
<dbReference type="GO" id="GO:0005730">
    <property type="term" value="C:nucleolus"/>
    <property type="evidence" value="ECO:0007669"/>
    <property type="project" value="UniProtKB-SubCell"/>
</dbReference>
<feature type="compositionally biased region" description="Basic residues" evidence="5">
    <location>
        <begin position="51"/>
        <end position="61"/>
    </location>
</feature>
<dbReference type="FunCoup" id="A0A6I9R797">
    <property type="interactions" value="745"/>
</dbReference>
<keyword evidence="6" id="KW-1185">Reference proteome</keyword>
<feature type="compositionally biased region" description="Polar residues" evidence="5">
    <location>
        <begin position="123"/>
        <end position="137"/>
    </location>
</feature>
<dbReference type="AlphaFoldDB" id="A0A6I9R797"/>
<feature type="compositionally biased region" description="Basic residues" evidence="5">
    <location>
        <begin position="174"/>
        <end position="206"/>
    </location>
</feature>
<evidence type="ECO:0000256" key="5">
    <source>
        <dbReference type="SAM" id="MobiDB-lite"/>
    </source>
</evidence>
<evidence type="ECO:0000256" key="4">
    <source>
        <dbReference type="ARBA" id="ARBA00023242"/>
    </source>
</evidence>
<sequence>MEEDEEFEEGVVVGQIPTVSVPRHIKKRSLRNKGVTVGFDDKELRDFVTGFHKRKKKRRKEAQRQLKEKERLKRIEARKKRKQERELALYGRVISSENPAGSDSGADDGNDCEEDETDIAGSVSETKTYEDGTTTIRVTTSELSCEDNDLMLMPVIPQPACRVKKSNSLSVKKLPLKKVHKYNSHNKGRKKSSFQNKEKKKGKNRR</sequence>
<dbReference type="RefSeq" id="XP_010921912.1">
    <property type="nucleotide sequence ID" value="XM_010923610.3"/>
</dbReference>
<feature type="region of interest" description="Disordered" evidence="5">
    <location>
        <begin position="172"/>
        <end position="206"/>
    </location>
</feature>
<dbReference type="Pfam" id="PF09805">
    <property type="entry name" value="Nop25"/>
    <property type="match status" value="1"/>
</dbReference>
<name>A0A6I9R797_ELAGV</name>
<dbReference type="InParanoid" id="A0A6I9R797"/>
<gene>
    <name evidence="7" type="primary">LOC105045359</name>
</gene>
<comment type="similarity">
    <text evidence="2">Belongs to the RRP17 family.</text>
</comment>
<reference evidence="7" key="1">
    <citation type="submission" date="2025-08" db="UniProtKB">
        <authorList>
            <consortium name="RefSeq"/>
        </authorList>
    </citation>
    <scope>IDENTIFICATION</scope>
</reference>
<proteinExistence type="inferred from homology"/>
<dbReference type="GO" id="GO:0019843">
    <property type="term" value="F:rRNA binding"/>
    <property type="evidence" value="ECO:0007669"/>
    <property type="project" value="TreeGrafter"/>
</dbReference>
<feature type="compositionally biased region" description="Basic and acidic residues" evidence="5">
    <location>
        <begin position="62"/>
        <end position="75"/>
    </location>
</feature>
<evidence type="ECO:0000256" key="3">
    <source>
        <dbReference type="ARBA" id="ARBA00023054"/>
    </source>
</evidence>
<feature type="region of interest" description="Disordered" evidence="5">
    <location>
        <begin position="51"/>
        <end position="137"/>
    </location>
</feature>
<evidence type="ECO:0000313" key="6">
    <source>
        <dbReference type="Proteomes" id="UP000504607"/>
    </source>
</evidence>
<dbReference type="PANTHER" id="PTHR14577:SF0">
    <property type="entry name" value="NUCLEOLAR PROTEIN 12"/>
    <property type="match status" value="1"/>
</dbReference>
<accession>A0A6I9R797</accession>
<organism evidence="6 7">
    <name type="scientific">Elaeis guineensis var. tenera</name>
    <name type="common">Oil palm</name>
    <dbReference type="NCBI Taxonomy" id="51953"/>
    <lineage>
        <taxon>Eukaryota</taxon>
        <taxon>Viridiplantae</taxon>
        <taxon>Streptophyta</taxon>
        <taxon>Embryophyta</taxon>
        <taxon>Tracheophyta</taxon>
        <taxon>Spermatophyta</taxon>
        <taxon>Magnoliopsida</taxon>
        <taxon>Liliopsida</taxon>
        <taxon>Arecaceae</taxon>
        <taxon>Arecoideae</taxon>
        <taxon>Cocoseae</taxon>
        <taxon>Elaeidinae</taxon>
        <taxon>Elaeis</taxon>
    </lineage>
</organism>
<protein>
    <submittedName>
        <fullName evidence="7">Ribosomal RNA-processing protein 17</fullName>
    </submittedName>
</protein>
<dbReference type="Proteomes" id="UP000504607">
    <property type="component" value="Chromosome 5"/>
</dbReference>
<dbReference type="PANTHER" id="PTHR14577">
    <property type="entry name" value="NUCLEOLAR PROTEIN 12"/>
    <property type="match status" value="1"/>
</dbReference>
<evidence type="ECO:0000313" key="7">
    <source>
        <dbReference type="RefSeq" id="XP_010921912.1"/>
    </source>
</evidence>
<comment type="subcellular location">
    <subcellularLocation>
        <location evidence="1">Nucleus</location>
        <location evidence="1">Nucleolus</location>
    </subcellularLocation>
</comment>
<evidence type="ECO:0000256" key="2">
    <source>
        <dbReference type="ARBA" id="ARBA00007175"/>
    </source>
</evidence>
<feature type="compositionally biased region" description="Acidic residues" evidence="5">
    <location>
        <begin position="105"/>
        <end position="118"/>
    </location>
</feature>